<sequence length="365" mass="39893">MSYFAPRSADVSQPSVLGKCNRPDIAKAIQPQYTQLIGHSRPGALPIVYSDVYNIGFLGVERLHPFDSRKFGKVMTSLQKEGLFNVDQLVEPKEATQEMLLDVHSQEYLDKLNASSAAIAFICELGALAVLPNSVVQKNLNRPMRHHVAGTMLALGLTLEYGWGLNLGGGMHHASHSTGGGWCVYDDWMLAVRKLRQASNGRIQKAMMIDLDIHQGNGHARDKLHFKDDDFYIFDLYNAQLWPADSLAKTAINCNKPIVSGTGDKEYLARLEEGLATSFRDFSPDIVLYNAGTDILEGDPLGACRVSAAGVCKRDEMVFAAALEAGVPICMALSGGYAKNSAAVISQCLSHVFTKFNLVQRSSKL</sequence>
<dbReference type="Proteomes" id="UP001497392">
    <property type="component" value="Unassembled WGS sequence"/>
</dbReference>
<feature type="domain" description="Histone deacetylase" evidence="2">
    <location>
        <begin position="64"/>
        <end position="345"/>
    </location>
</feature>
<dbReference type="SUPFAM" id="SSF52768">
    <property type="entry name" value="Arginase/deacetylase"/>
    <property type="match status" value="1"/>
</dbReference>
<dbReference type="PANTHER" id="PTHR10625:SF23">
    <property type="entry name" value="HISTONE DEACETYLASE 11"/>
    <property type="match status" value="1"/>
</dbReference>
<name>A0ABP1FS57_9CHLO</name>
<dbReference type="Gene3D" id="3.40.800.20">
    <property type="entry name" value="Histone deacetylase domain"/>
    <property type="match status" value="1"/>
</dbReference>
<dbReference type="InterPro" id="IPR023696">
    <property type="entry name" value="Ureohydrolase_dom_sf"/>
</dbReference>
<evidence type="ECO:0000259" key="2">
    <source>
        <dbReference type="Pfam" id="PF00850"/>
    </source>
</evidence>
<dbReference type="InterPro" id="IPR044150">
    <property type="entry name" value="HDAC_classIV"/>
</dbReference>
<proteinExistence type="predicted"/>
<dbReference type="PRINTS" id="PR01270">
    <property type="entry name" value="HDASUPER"/>
</dbReference>
<dbReference type="EMBL" id="CAXHTA020000005">
    <property type="protein sequence ID" value="CAL5221400.1"/>
    <property type="molecule type" value="Genomic_DNA"/>
</dbReference>
<evidence type="ECO:0000313" key="4">
    <source>
        <dbReference type="Proteomes" id="UP001497392"/>
    </source>
</evidence>
<organism evidence="3 4">
    <name type="scientific">Coccomyxa viridis</name>
    <dbReference type="NCBI Taxonomy" id="1274662"/>
    <lineage>
        <taxon>Eukaryota</taxon>
        <taxon>Viridiplantae</taxon>
        <taxon>Chlorophyta</taxon>
        <taxon>core chlorophytes</taxon>
        <taxon>Trebouxiophyceae</taxon>
        <taxon>Trebouxiophyceae incertae sedis</taxon>
        <taxon>Coccomyxaceae</taxon>
        <taxon>Coccomyxa</taxon>
    </lineage>
</organism>
<accession>A0ABP1FS57</accession>
<dbReference type="InterPro" id="IPR000286">
    <property type="entry name" value="HDACs"/>
</dbReference>
<evidence type="ECO:0000256" key="1">
    <source>
        <dbReference type="ARBA" id="ARBA00022801"/>
    </source>
</evidence>
<dbReference type="Pfam" id="PF00850">
    <property type="entry name" value="Hist_deacetyl"/>
    <property type="match status" value="1"/>
</dbReference>
<dbReference type="InterPro" id="IPR037138">
    <property type="entry name" value="His_deacetylse_dom_sf"/>
</dbReference>
<keyword evidence="4" id="KW-1185">Reference proteome</keyword>
<evidence type="ECO:0000313" key="3">
    <source>
        <dbReference type="EMBL" id="CAL5221400.1"/>
    </source>
</evidence>
<protein>
    <submittedName>
        <fullName evidence="3">G3584 protein</fullName>
    </submittedName>
</protein>
<reference evidence="3 4" key="1">
    <citation type="submission" date="2024-06" db="EMBL/GenBank/DDBJ databases">
        <authorList>
            <person name="Kraege A."/>
            <person name="Thomma B."/>
        </authorList>
    </citation>
    <scope>NUCLEOTIDE SEQUENCE [LARGE SCALE GENOMIC DNA]</scope>
</reference>
<dbReference type="CDD" id="cd09993">
    <property type="entry name" value="HDAC_classIV"/>
    <property type="match status" value="1"/>
</dbReference>
<dbReference type="InterPro" id="IPR023801">
    <property type="entry name" value="His_deacetylse_dom"/>
</dbReference>
<gene>
    <name evidence="3" type="primary">g3584</name>
    <name evidence="3" type="ORF">VP750_LOCUS3059</name>
</gene>
<dbReference type="PANTHER" id="PTHR10625">
    <property type="entry name" value="HISTONE DEACETYLASE HDAC1-RELATED"/>
    <property type="match status" value="1"/>
</dbReference>
<comment type="caution">
    <text evidence="3">The sequence shown here is derived from an EMBL/GenBank/DDBJ whole genome shotgun (WGS) entry which is preliminary data.</text>
</comment>
<keyword evidence="1" id="KW-0378">Hydrolase</keyword>